<evidence type="ECO:0000313" key="5">
    <source>
        <dbReference type="Proteomes" id="UP000614410"/>
    </source>
</evidence>
<dbReference type="PANTHER" id="PTHR10277:SF48">
    <property type="entry name" value="HOMOCITRATE SYNTHASE, CYTOSOLIC ISOZYME-RELATED"/>
    <property type="match status" value="1"/>
</dbReference>
<dbReference type="AlphaFoldDB" id="A0A934KHR8"/>
<dbReference type="Gene3D" id="1.10.238.260">
    <property type="match status" value="1"/>
</dbReference>
<protein>
    <submittedName>
        <fullName evidence="4">Homocitrate synthase</fullName>
    </submittedName>
</protein>
<evidence type="ECO:0000259" key="3">
    <source>
        <dbReference type="PROSITE" id="PS50991"/>
    </source>
</evidence>
<sequence>MPIRRLSIIESTLREGEQFAGAHFTLAQRRQIAHAVDDFGVEHIELTTPVASPTAQRSCREIAALPLRAIVLTHTRCVVDDVLLAIDCGVGGVDLLFGTSSWLRSNSHGLELDDIVVAAADCIALVRAAGLEVRFSCEDSFRTEPADLLRILAAVAALGVDRVGLADTVGIATPAQVTALITQLRDAVDCDIEFHAHNDNGCAVANALAALQAGATHIDTTVLGIGERNGIVPLSGLIARLHTVQPELVDHYALERLAALDAMVAGILDVDIPLTAPITSPYAFHHKAGMHTKAVLGDPRSYEPFAPERFGIERRLLVNHQLVGRHAVRQRAAALGIAGDDTWLRRVTAEVKRHAGERLLRDDEVDALLRASAGA</sequence>
<dbReference type="Pfam" id="PF22617">
    <property type="entry name" value="HCS_D2"/>
    <property type="match status" value="1"/>
</dbReference>
<evidence type="ECO:0000256" key="1">
    <source>
        <dbReference type="ARBA" id="ARBA00022679"/>
    </source>
</evidence>
<comment type="caution">
    <text evidence="4">The sequence shown here is derived from an EMBL/GenBank/DDBJ whole genome shotgun (WGS) entry which is preliminary data.</text>
</comment>
<evidence type="ECO:0000256" key="2">
    <source>
        <dbReference type="ARBA" id="ARBA00023211"/>
    </source>
</evidence>
<name>A0A934KHR8_9BACT</name>
<dbReference type="CDD" id="cd07948">
    <property type="entry name" value="DRE_TIM_HCS"/>
    <property type="match status" value="1"/>
</dbReference>
<dbReference type="GO" id="GO:0004410">
    <property type="term" value="F:homocitrate synthase activity"/>
    <property type="evidence" value="ECO:0007669"/>
    <property type="project" value="TreeGrafter"/>
</dbReference>
<accession>A0A934KHR8</accession>
<dbReference type="SUPFAM" id="SSF51569">
    <property type="entry name" value="Aldolase"/>
    <property type="match status" value="1"/>
</dbReference>
<dbReference type="GO" id="GO:0019878">
    <property type="term" value="P:lysine biosynthetic process via aminoadipic acid"/>
    <property type="evidence" value="ECO:0007669"/>
    <property type="project" value="TreeGrafter"/>
</dbReference>
<dbReference type="InterPro" id="IPR002034">
    <property type="entry name" value="AIPM/Hcit_synth_CS"/>
</dbReference>
<dbReference type="InterPro" id="IPR000891">
    <property type="entry name" value="PYR_CT"/>
</dbReference>
<gene>
    <name evidence="4" type="ORF">JF887_01050</name>
</gene>
<dbReference type="Proteomes" id="UP000614410">
    <property type="component" value="Unassembled WGS sequence"/>
</dbReference>
<reference evidence="4 5" key="1">
    <citation type="submission" date="2020-10" db="EMBL/GenBank/DDBJ databases">
        <title>Ca. Dormibacterota MAGs.</title>
        <authorList>
            <person name="Montgomery K."/>
        </authorList>
    </citation>
    <scope>NUCLEOTIDE SEQUENCE [LARGE SCALE GENOMIC DNA]</scope>
    <source>
        <strain evidence="4">Mitchell_Peninsula_5</strain>
    </source>
</reference>
<keyword evidence="2" id="KW-0464">Manganese</keyword>
<dbReference type="InterPro" id="IPR048253">
    <property type="entry name" value="DRE_TIM_HCS_fun_bact"/>
</dbReference>
<feature type="domain" description="Pyruvate carboxyltransferase" evidence="3">
    <location>
        <begin position="6"/>
        <end position="258"/>
    </location>
</feature>
<dbReference type="EMBL" id="JAEKNN010000005">
    <property type="protein sequence ID" value="MBJ7608007.1"/>
    <property type="molecule type" value="Genomic_DNA"/>
</dbReference>
<organism evidence="4 5">
    <name type="scientific">Candidatus Amunia macphersoniae</name>
    <dbReference type="NCBI Taxonomy" id="3127014"/>
    <lineage>
        <taxon>Bacteria</taxon>
        <taxon>Bacillati</taxon>
        <taxon>Candidatus Dormiibacterota</taxon>
        <taxon>Candidatus Dormibacteria</taxon>
        <taxon>Candidatus Aeolococcales</taxon>
        <taxon>Candidatus Aeolococcaceae</taxon>
        <taxon>Candidatus Amunia</taxon>
    </lineage>
</organism>
<dbReference type="PROSITE" id="PS00816">
    <property type="entry name" value="AIPM_HOMOCIT_SYNTH_2"/>
    <property type="match status" value="1"/>
</dbReference>
<keyword evidence="1" id="KW-0808">Transferase</keyword>
<proteinExistence type="predicted"/>
<dbReference type="Gene3D" id="3.20.20.70">
    <property type="entry name" value="Aldolase class I"/>
    <property type="match status" value="1"/>
</dbReference>
<dbReference type="InterPro" id="IPR013785">
    <property type="entry name" value="Aldolase_TIM"/>
</dbReference>
<dbReference type="PANTHER" id="PTHR10277">
    <property type="entry name" value="HOMOCITRATE SYNTHASE-RELATED"/>
    <property type="match status" value="1"/>
</dbReference>
<dbReference type="PROSITE" id="PS50991">
    <property type="entry name" value="PYR_CT"/>
    <property type="match status" value="1"/>
</dbReference>
<evidence type="ECO:0000313" key="4">
    <source>
        <dbReference type="EMBL" id="MBJ7608007.1"/>
    </source>
</evidence>
<dbReference type="Pfam" id="PF00682">
    <property type="entry name" value="HMGL-like"/>
    <property type="match status" value="1"/>
</dbReference>
<dbReference type="InterPro" id="IPR054691">
    <property type="entry name" value="LeuA/HCS_post-cat"/>
</dbReference>
<dbReference type="InterPro" id="IPR050073">
    <property type="entry name" value="2-IPM_HCS-like"/>
</dbReference>